<feature type="region of interest" description="Disordered" evidence="1">
    <location>
        <begin position="205"/>
        <end position="277"/>
    </location>
</feature>
<gene>
    <name evidence="2" type="ORF">TCHU04912_LOCUS13371</name>
</gene>
<feature type="region of interest" description="Disordered" evidence="1">
    <location>
        <begin position="78"/>
        <end position="99"/>
    </location>
</feature>
<sequence>MEEVIVDDIGVAILHLKDLPPVRVKRALHHSNKAAETNDGANQMYRKWERMPHLDPGLVANKMHFNYLQDEAVQEAVQKAQEKARQQSLENRAGGSGREILKNALGSEGADAEVDSMVAGATSDVDSIKLGPDSAGPSPSPGPDNVMDVSDQEQAGDSRKEQKRVSLANEGRNRTNFFSAEQLERLSAMEDCVLPIALDAAHSQESYGSGMGVRRKSARSRKSTDQQEQSSMIRKLAKSFTSMGAGKSAREVTSRSSSGSHKASQKARAAKIKQAQQQREQAQAAVVTLKVPAANSSHYLSSAAAEHINQWLIKSKDWLFSSPDEDVLELSNSDTSEGSSKSWEKSKGDPLNSLNLATHDRLIRERMAGR</sequence>
<reference evidence="2" key="1">
    <citation type="submission" date="2021-01" db="EMBL/GenBank/DDBJ databases">
        <authorList>
            <person name="Corre E."/>
            <person name="Pelletier E."/>
            <person name="Niang G."/>
            <person name="Scheremetjew M."/>
            <person name="Finn R."/>
            <person name="Kale V."/>
            <person name="Holt S."/>
            <person name="Cochrane G."/>
            <person name="Meng A."/>
            <person name="Brown T."/>
            <person name="Cohen L."/>
        </authorList>
    </citation>
    <scope>NUCLEOTIDE SEQUENCE</scope>
    <source>
        <strain evidence="2">PLY429</strain>
    </source>
</reference>
<feature type="region of interest" description="Disordered" evidence="1">
    <location>
        <begin position="125"/>
        <end position="168"/>
    </location>
</feature>
<evidence type="ECO:0000256" key="1">
    <source>
        <dbReference type="SAM" id="MobiDB-lite"/>
    </source>
</evidence>
<organism evidence="2">
    <name type="scientific">Tetraselmis chuii</name>
    <dbReference type="NCBI Taxonomy" id="63592"/>
    <lineage>
        <taxon>Eukaryota</taxon>
        <taxon>Viridiplantae</taxon>
        <taxon>Chlorophyta</taxon>
        <taxon>core chlorophytes</taxon>
        <taxon>Chlorodendrophyceae</taxon>
        <taxon>Chlorodendrales</taxon>
        <taxon>Chlorodendraceae</taxon>
        <taxon>Tetraselmis</taxon>
    </lineage>
</organism>
<accession>A0A7S1SWG5</accession>
<dbReference type="EMBL" id="HBGG01025862">
    <property type="protein sequence ID" value="CAD9211132.1"/>
    <property type="molecule type" value="Transcribed_RNA"/>
</dbReference>
<name>A0A7S1SWG5_9CHLO</name>
<proteinExistence type="predicted"/>
<feature type="region of interest" description="Disordered" evidence="1">
    <location>
        <begin position="328"/>
        <end position="358"/>
    </location>
</feature>
<dbReference type="AlphaFoldDB" id="A0A7S1SWG5"/>
<protein>
    <submittedName>
        <fullName evidence="2">Uncharacterized protein</fullName>
    </submittedName>
</protein>
<evidence type="ECO:0000313" key="2">
    <source>
        <dbReference type="EMBL" id="CAD9211132.1"/>
    </source>
</evidence>